<proteinExistence type="predicted"/>
<accession>A0A1S4CQF7</accession>
<dbReference type="PaxDb" id="4097-A0A1S4CQF7"/>
<evidence type="ECO:0000313" key="2">
    <source>
        <dbReference type="RefSeq" id="XP_016503487.1"/>
    </source>
</evidence>
<dbReference type="AlphaFoldDB" id="A0A1S4CQF7"/>
<reference evidence="2" key="2">
    <citation type="submission" date="2025-08" db="UniProtKB">
        <authorList>
            <consortium name="RefSeq"/>
        </authorList>
    </citation>
    <scope>IDENTIFICATION</scope>
    <source>
        <tissue evidence="2">Leaf</tissue>
    </source>
</reference>
<sequence length="168" mass="19617">MHFGLIEPLSKLQSACHHTSWYLGRRVTLPVELEHRALWALRQLNLNIEATGASRVTELHKLDEFRYHTFESTRLYKERMKMIHDNNIIEWSIKIGDMVLLYNSRLRLFSGKLKSRWSHPTGAVESAAENYSRKFRGNGHRLKHYVGMDTEKVVSVIHLIKPPMLSVP</sequence>
<protein>
    <submittedName>
        <fullName evidence="2">Uncharacterized protein LOC107821569</fullName>
    </submittedName>
</protein>
<dbReference type="RefSeq" id="XP_016503487.1">
    <property type="nucleotide sequence ID" value="XM_016648001.1"/>
</dbReference>
<dbReference type="KEGG" id="nta:107821569"/>
<reference evidence="1" key="1">
    <citation type="journal article" date="2014" name="Nat. Commun.">
        <title>The tobacco genome sequence and its comparison with those of tomato and potato.</title>
        <authorList>
            <person name="Sierro N."/>
            <person name="Battey J.N."/>
            <person name="Ouadi S."/>
            <person name="Bakaher N."/>
            <person name="Bovet L."/>
            <person name="Willig A."/>
            <person name="Goepfert S."/>
            <person name="Peitsch M.C."/>
            <person name="Ivanov N.V."/>
        </authorList>
    </citation>
    <scope>NUCLEOTIDE SEQUENCE [LARGE SCALE GENOMIC DNA]</scope>
</reference>
<dbReference type="Proteomes" id="UP000790787">
    <property type="component" value="Chromosome 3"/>
</dbReference>
<dbReference type="OrthoDB" id="1094981at2759"/>
<evidence type="ECO:0000313" key="1">
    <source>
        <dbReference type="Proteomes" id="UP000790787"/>
    </source>
</evidence>
<dbReference type="GeneID" id="107821569"/>
<gene>
    <name evidence="2" type="primary">LOC107821569</name>
</gene>
<organism evidence="1 2">
    <name type="scientific">Nicotiana tabacum</name>
    <name type="common">Common tobacco</name>
    <dbReference type="NCBI Taxonomy" id="4097"/>
    <lineage>
        <taxon>Eukaryota</taxon>
        <taxon>Viridiplantae</taxon>
        <taxon>Streptophyta</taxon>
        <taxon>Embryophyta</taxon>
        <taxon>Tracheophyta</taxon>
        <taxon>Spermatophyta</taxon>
        <taxon>Magnoliopsida</taxon>
        <taxon>eudicotyledons</taxon>
        <taxon>Gunneridae</taxon>
        <taxon>Pentapetalae</taxon>
        <taxon>asterids</taxon>
        <taxon>lamiids</taxon>
        <taxon>Solanales</taxon>
        <taxon>Solanaceae</taxon>
        <taxon>Nicotianoideae</taxon>
        <taxon>Nicotianeae</taxon>
        <taxon>Nicotiana</taxon>
    </lineage>
</organism>
<keyword evidence="1" id="KW-1185">Reference proteome</keyword>
<name>A0A1S4CQF7_TOBAC</name>